<sequence length="158" mass="17230">MSITTKLLHTIALVCIAAVGVALVSQHVFDMQPCAWCVLQRLIYIVIALVCWVGVLVLRPGLGHRIVGGTTLILGLLGVMAAWYQYTVAAQMFSCAQTFADRFMVASGLDAGFPWLFGIYATCMDARVNLIGIEYALWSMGLFAVVAFLSALVLIRKR</sequence>
<dbReference type="PANTHER" id="PTHR36570">
    <property type="entry name" value="DISULFIDE BOND FORMATION PROTEIN B"/>
    <property type="match status" value="1"/>
</dbReference>
<proteinExistence type="predicted"/>
<evidence type="ECO:0000313" key="8">
    <source>
        <dbReference type="Proteomes" id="UP000266483"/>
    </source>
</evidence>
<gene>
    <name evidence="7" type="ORF">CJO09_12565</name>
</gene>
<dbReference type="InterPro" id="IPR023380">
    <property type="entry name" value="DsbB-like_sf"/>
</dbReference>
<keyword evidence="5 6" id="KW-0472">Membrane</keyword>
<evidence type="ECO:0000313" key="7">
    <source>
        <dbReference type="EMBL" id="RII82184.1"/>
    </source>
</evidence>
<keyword evidence="8" id="KW-1185">Reference proteome</keyword>
<name>A0ABX9MTB1_9BURK</name>
<comment type="caution">
    <text evidence="7">The sequence shown here is derived from an EMBL/GenBank/DDBJ whole genome shotgun (WGS) entry which is preliminary data.</text>
</comment>
<dbReference type="EMBL" id="NQOU01000005">
    <property type="protein sequence ID" value="RII82184.1"/>
    <property type="molecule type" value="Genomic_DNA"/>
</dbReference>
<evidence type="ECO:0000256" key="6">
    <source>
        <dbReference type="SAM" id="Phobius"/>
    </source>
</evidence>
<keyword evidence="2" id="KW-1003">Cell membrane</keyword>
<feature type="transmembrane region" description="Helical" evidence="6">
    <location>
        <begin position="7"/>
        <end position="29"/>
    </location>
</feature>
<dbReference type="Gene3D" id="1.20.1550.10">
    <property type="entry name" value="DsbB-like"/>
    <property type="match status" value="1"/>
</dbReference>
<dbReference type="InterPro" id="IPR003752">
    <property type="entry name" value="DiS_bond_form_DsbB/BdbC"/>
</dbReference>
<dbReference type="InterPro" id="IPR050183">
    <property type="entry name" value="DsbB"/>
</dbReference>
<feature type="transmembrane region" description="Helical" evidence="6">
    <location>
        <begin position="41"/>
        <end position="59"/>
    </location>
</feature>
<dbReference type="Proteomes" id="UP000266483">
    <property type="component" value="Unassembled WGS sequence"/>
</dbReference>
<keyword evidence="3 6" id="KW-0812">Transmembrane</keyword>
<comment type="subcellular location">
    <subcellularLocation>
        <location evidence="1">Cell membrane</location>
        <topology evidence="1">Multi-pass membrane protein</topology>
    </subcellularLocation>
</comment>
<dbReference type="PANTHER" id="PTHR36570:SF3">
    <property type="entry name" value="DISULFIDE BOND FORMATION PROTEIN B"/>
    <property type="match status" value="1"/>
</dbReference>
<dbReference type="SUPFAM" id="SSF158442">
    <property type="entry name" value="DsbB-like"/>
    <property type="match status" value="1"/>
</dbReference>
<accession>A0ABX9MTB1</accession>
<dbReference type="RefSeq" id="WP_119442656.1">
    <property type="nucleotide sequence ID" value="NZ_CP170494.1"/>
</dbReference>
<protein>
    <submittedName>
        <fullName evidence="7">Disulfide bond formation protein B</fullName>
    </submittedName>
</protein>
<evidence type="ECO:0000256" key="5">
    <source>
        <dbReference type="ARBA" id="ARBA00023136"/>
    </source>
</evidence>
<feature type="transmembrane region" description="Helical" evidence="6">
    <location>
        <begin position="66"/>
        <end position="84"/>
    </location>
</feature>
<keyword evidence="4 6" id="KW-1133">Transmembrane helix</keyword>
<organism evidence="7 8">
    <name type="scientific">Neopusillimonas maritima</name>
    <dbReference type="NCBI Taxonomy" id="2026239"/>
    <lineage>
        <taxon>Bacteria</taxon>
        <taxon>Pseudomonadati</taxon>
        <taxon>Pseudomonadota</taxon>
        <taxon>Betaproteobacteria</taxon>
        <taxon>Burkholderiales</taxon>
        <taxon>Alcaligenaceae</taxon>
        <taxon>Neopusillimonas</taxon>
    </lineage>
</organism>
<evidence type="ECO:0000256" key="4">
    <source>
        <dbReference type="ARBA" id="ARBA00022989"/>
    </source>
</evidence>
<dbReference type="Pfam" id="PF02600">
    <property type="entry name" value="DsbB"/>
    <property type="match status" value="1"/>
</dbReference>
<feature type="transmembrane region" description="Helical" evidence="6">
    <location>
        <begin position="135"/>
        <end position="155"/>
    </location>
</feature>
<evidence type="ECO:0000256" key="1">
    <source>
        <dbReference type="ARBA" id="ARBA00004651"/>
    </source>
</evidence>
<evidence type="ECO:0000256" key="3">
    <source>
        <dbReference type="ARBA" id="ARBA00022692"/>
    </source>
</evidence>
<reference evidence="7 8" key="1">
    <citation type="submission" date="2017-08" db="EMBL/GenBank/DDBJ databases">
        <title>Pusillimonas indicus sp. nov., a member of the family Alcaligenaceae isolated from surface seawater.</title>
        <authorList>
            <person name="Li J."/>
        </authorList>
    </citation>
    <scope>NUCLEOTIDE SEQUENCE [LARGE SCALE GENOMIC DNA]</scope>
    <source>
        <strain evidence="7 8">17-4A</strain>
    </source>
</reference>
<evidence type="ECO:0000256" key="2">
    <source>
        <dbReference type="ARBA" id="ARBA00022475"/>
    </source>
</evidence>